<sequence>MRTVLLYGHLGKRFGRRHRYEVRSPAEAVRALCATLPGFRQHVIERSRPGYRVLDGKAARDLDTLAMPAEDDIRIVPVTAGAGRGLGSVILGAALLGAAFFTLGGAGAFFDLTAKAAFAAGGSTMAAFIAGNIGMSLILGGVAQMLAPQPKTPGAPERPENRPSYAFDGPVNTAAQGNPVPVCYGRLIVGSQVVSAGMAAEEYAT</sequence>
<dbReference type="OrthoDB" id="5617695at2"/>
<accession>A0A4R3JXF7</accession>
<reference evidence="2 3" key="1">
    <citation type="submission" date="2019-03" db="EMBL/GenBank/DDBJ databases">
        <title>Genomic Encyclopedia of Type Strains, Phase IV (KMG-IV): sequencing the most valuable type-strain genomes for metagenomic binning, comparative biology and taxonomic classification.</title>
        <authorList>
            <person name="Goeker M."/>
        </authorList>
    </citation>
    <scope>NUCLEOTIDE SEQUENCE [LARGE SCALE GENOMIC DNA]</scope>
    <source>
        <strain evidence="2 3">DSM 103923</strain>
    </source>
</reference>
<keyword evidence="1" id="KW-0812">Transmembrane</keyword>
<keyword evidence="3" id="KW-1185">Reference proteome</keyword>
<evidence type="ECO:0000256" key="1">
    <source>
        <dbReference type="SAM" id="Phobius"/>
    </source>
</evidence>
<name>A0A4R3JXF7_9PROT</name>
<dbReference type="AlphaFoldDB" id="A0A4R3JXF7"/>
<keyword evidence="1" id="KW-1133">Transmembrane helix</keyword>
<evidence type="ECO:0000313" key="2">
    <source>
        <dbReference type="EMBL" id="TCS72089.1"/>
    </source>
</evidence>
<evidence type="ECO:0000313" key="3">
    <source>
        <dbReference type="Proteomes" id="UP000295135"/>
    </source>
</evidence>
<organism evidence="2 3">
    <name type="scientific">Sulfuritortus calidifontis</name>
    <dbReference type="NCBI Taxonomy" id="1914471"/>
    <lineage>
        <taxon>Bacteria</taxon>
        <taxon>Pseudomonadati</taxon>
        <taxon>Pseudomonadota</taxon>
        <taxon>Betaproteobacteria</taxon>
        <taxon>Nitrosomonadales</taxon>
        <taxon>Thiobacillaceae</taxon>
        <taxon>Sulfuritortus</taxon>
    </lineage>
</organism>
<protein>
    <submittedName>
        <fullName evidence="2">Putative phage tail protein</fullName>
    </submittedName>
</protein>
<keyword evidence="1" id="KW-0472">Membrane</keyword>
<proteinExistence type="predicted"/>
<gene>
    <name evidence="2" type="ORF">EDC61_1063</name>
</gene>
<dbReference type="RefSeq" id="WP_126463894.1">
    <property type="nucleotide sequence ID" value="NZ_AP018721.1"/>
</dbReference>
<dbReference type="EMBL" id="SLZY01000006">
    <property type="protein sequence ID" value="TCS72089.1"/>
    <property type="molecule type" value="Genomic_DNA"/>
</dbReference>
<feature type="transmembrane region" description="Helical" evidence="1">
    <location>
        <begin position="89"/>
        <end position="110"/>
    </location>
</feature>
<dbReference type="Pfam" id="PF06805">
    <property type="entry name" value="Lambda_tail_I"/>
    <property type="match status" value="1"/>
</dbReference>
<comment type="caution">
    <text evidence="2">The sequence shown here is derived from an EMBL/GenBank/DDBJ whole genome shotgun (WGS) entry which is preliminary data.</text>
</comment>
<feature type="transmembrane region" description="Helical" evidence="1">
    <location>
        <begin position="116"/>
        <end position="142"/>
    </location>
</feature>
<dbReference type="Proteomes" id="UP000295135">
    <property type="component" value="Unassembled WGS sequence"/>
</dbReference>
<dbReference type="InterPro" id="IPR010654">
    <property type="entry name" value="Phage_lambda_tail_I"/>
</dbReference>